<evidence type="ECO:0000256" key="5">
    <source>
        <dbReference type="ARBA" id="ARBA00022989"/>
    </source>
</evidence>
<dbReference type="Proteomes" id="UP001169862">
    <property type="component" value="Unassembled WGS sequence"/>
</dbReference>
<name>A0AAW7XG39_9GAMM</name>
<comment type="caution">
    <text evidence="8">The sequence shown here is derived from an EMBL/GenBank/DDBJ whole genome shotgun (WGS) entry which is preliminary data.</text>
</comment>
<comment type="similarity">
    <text evidence="2">Belongs to the binding-protein-dependent transport system permease family. AraH/RbsC subfamily.</text>
</comment>
<evidence type="ECO:0000256" key="7">
    <source>
        <dbReference type="SAM" id="Phobius"/>
    </source>
</evidence>
<protein>
    <submittedName>
        <fullName evidence="8">ABC transporter permease</fullName>
    </submittedName>
</protein>
<comment type="subcellular location">
    <subcellularLocation>
        <location evidence="1">Cell inner membrane</location>
        <topology evidence="1">Multi-pass membrane protein</topology>
    </subcellularLocation>
</comment>
<evidence type="ECO:0000313" key="11">
    <source>
        <dbReference type="Proteomes" id="UP001177341"/>
    </source>
</evidence>
<dbReference type="GeneID" id="89456632"/>
<organism evidence="8 10">
    <name type="scientific">Neptunomonas phycophila</name>
    <dbReference type="NCBI Taxonomy" id="1572645"/>
    <lineage>
        <taxon>Bacteria</taxon>
        <taxon>Pseudomonadati</taxon>
        <taxon>Pseudomonadota</taxon>
        <taxon>Gammaproteobacteria</taxon>
        <taxon>Oceanospirillales</taxon>
        <taxon>Oceanospirillaceae</taxon>
        <taxon>Neptunomonas</taxon>
    </lineage>
</organism>
<accession>A0AAW7XG39</accession>
<keyword evidence="11" id="KW-1185">Reference proteome</keyword>
<dbReference type="EMBL" id="JAUOPG010000001">
    <property type="protein sequence ID" value="MDO6452034.1"/>
    <property type="molecule type" value="Genomic_DNA"/>
</dbReference>
<evidence type="ECO:0000256" key="6">
    <source>
        <dbReference type="ARBA" id="ARBA00023136"/>
    </source>
</evidence>
<evidence type="ECO:0000313" key="9">
    <source>
        <dbReference type="EMBL" id="MDP2521007.1"/>
    </source>
</evidence>
<dbReference type="GO" id="GO:0022857">
    <property type="term" value="F:transmembrane transporter activity"/>
    <property type="evidence" value="ECO:0007669"/>
    <property type="project" value="InterPro"/>
</dbReference>
<keyword evidence="4 7" id="KW-0812">Transmembrane</keyword>
<evidence type="ECO:0000256" key="3">
    <source>
        <dbReference type="ARBA" id="ARBA00022475"/>
    </source>
</evidence>
<feature type="transmembrane region" description="Helical" evidence="7">
    <location>
        <begin position="22"/>
        <end position="39"/>
    </location>
</feature>
<feature type="transmembrane region" description="Helical" evidence="7">
    <location>
        <begin position="224"/>
        <end position="244"/>
    </location>
</feature>
<keyword evidence="6 7" id="KW-0472">Membrane</keyword>
<dbReference type="AlphaFoldDB" id="A0AAW7XG39"/>
<keyword evidence="3" id="KW-1003">Cell membrane</keyword>
<feature type="transmembrane region" description="Helical" evidence="7">
    <location>
        <begin position="102"/>
        <end position="123"/>
    </location>
</feature>
<gene>
    <name evidence="8" type="ORF">Q4490_00525</name>
    <name evidence="9" type="ORF">Q8W30_00370</name>
</gene>
<reference evidence="8" key="1">
    <citation type="submission" date="2023-07" db="EMBL/GenBank/DDBJ databases">
        <title>Genome content predicts the carbon catabolic preferences of heterotrophic bacteria.</title>
        <authorList>
            <person name="Gralka M."/>
        </authorList>
    </citation>
    <scope>NUCLEOTIDE SEQUENCE</scope>
    <source>
        <strain evidence="9">5G01</strain>
        <strain evidence="8">I2M16</strain>
    </source>
</reference>
<evidence type="ECO:0000256" key="2">
    <source>
        <dbReference type="ARBA" id="ARBA00007942"/>
    </source>
</evidence>
<dbReference type="Pfam" id="PF02653">
    <property type="entry name" value="BPD_transp_2"/>
    <property type="match status" value="1"/>
</dbReference>
<proteinExistence type="inferred from homology"/>
<keyword evidence="5 7" id="KW-1133">Transmembrane helix</keyword>
<sequence length="325" mass="33495">MMVKAMAATVRKTHYTEILNKYGMLLILVLLFAALSIKIEGFASLRNVFSILEQVSMFGIIAIGVTFAIVTGGIDLSSGAVVALASVVGATIVTGSEGYGMAIFAFGAAMFVGSICGLINGSITAFGRIPPFIATLGMMTMARGVAQLVSNGRPIDASSDAFTSIGDGSVFGVPGLVVIYVIVAVVCHIMMSRMTFGRHVFAIGGNVNTARICGVNVELTLLKVYVLAGALAGLAGAMLTSRAYAGNPTFGNMWELDAIAAAVIGGTSLAGGVGSVPMCIVGALIIGVMNKGLNMLGVDPYWQQIIKGMIIIGAVLLDAQKRKKA</sequence>
<evidence type="ECO:0000313" key="10">
    <source>
        <dbReference type="Proteomes" id="UP001169862"/>
    </source>
</evidence>
<dbReference type="RefSeq" id="WP_212667419.1">
    <property type="nucleotide sequence ID" value="NZ_CAXHZV010000014.1"/>
</dbReference>
<dbReference type="PANTHER" id="PTHR32196:SF72">
    <property type="entry name" value="RIBOSE IMPORT PERMEASE PROTEIN RBSC"/>
    <property type="match status" value="1"/>
</dbReference>
<evidence type="ECO:0000256" key="4">
    <source>
        <dbReference type="ARBA" id="ARBA00022692"/>
    </source>
</evidence>
<evidence type="ECO:0000256" key="1">
    <source>
        <dbReference type="ARBA" id="ARBA00004429"/>
    </source>
</evidence>
<feature type="transmembrane region" description="Helical" evidence="7">
    <location>
        <begin position="76"/>
        <end position="95"/>
    </location>
</feature>
<feature type="transmembrane region" description="Helical" evidence="7">
    <location>
        <begin position="170"/>
        <end position="191"/>
    </location>
</feature>
<evidence type="ECO:0000313" key="8">
    <source>
        <dbReference type="EMBL" id="MDO6452034.1"/>
    </source>
</evidence>
<feature type="transmembrane region" description="Helical" evidence="7">
    <location>
        <begin position="256"/>
        <end position="289"/>
    </location>
</feature>
<dbReference type="PANTHER" id="PTHR32196">
    <property type="entry name" value="ABC TRANSPORTER PERMEASE PROTEIN YPHD-RELATED-RELATED"/>
    <property type="match status" value="1"/>
</dbReference>
<dbReference type="GO" id="GO:0005886">
    <property type="term" value="C:plasma membrane"/>
    <property type="evidence" value="ECO:0007669"/>
    <property type="project" value="UniProtKB-SubCell"/>
</dbReference>
<dbReference type="InterPro" id="IPR001851">
    <property type="entry name" value="ABC_transp_permease"/>
</dbReference>
<dbReference type="Proteomes" id="UP001177341">
    <property type="component" value="Unassembled WGS sequence"/>
</dbReference>
<dbReference type="EMBL" id="JAUYVO010000001">
    <property type="protein sequence ID" value="MDP2521007.1"/>
    <property type="molecule type" value="Genomic_DNA"/>
</dbReference>
<dbReference type="CDD" id="cd06579">
    <property type="entry name" value="TM_PBP1_transp_AraH_like"/>
    <property type="match status" value="1"/>
</dbReference>